<reference evidence="1" key="1">
    <citation type="journal article" date="2006" name="Science">
        <title>Genomic islands and the ecology and evolution of Prochlorococcus.</title>
        <authorList>
            <person name="Coleman M.L."/>
            <person name="Sullivan M.B."/>
            <person name="Martiny A.C."/>
            <person name="Steglich C."/>
            <person name="Barry K."/>
            <person name="Delong E.F."/>
            <person name="Chisholm S.W."/>
        </authorList>
    </citation>
    <scope>NUCLEOTIDE SEQUENCE</scope>
</reference>
<sequence>MITLENRGFNLTQAMALLLLKPLNLPSNYVLNLIIWITNPKNKIGHE</sequence>
<proteinExistence type="predicted"/>
<accession>Q1PJJ4</accession>
<dbReference type="EMBL" id="DQ366733">
    <property type="protein sequence ID" value="ABE11373.1"/>
    <property type="molecule type" value="Genomic_DNA"/>
</dbReference>
<dbReference type="AlphaFoldDB" id="Q1PJJ4"/>
<protein>
    <submittedName>
        <fullName evidence="1">Uncharacterized protein</fullName>
    </submittedName>
</protein>
<name>Q1PJJ4_PROMR</name>
<evidence type="ECO:0000313" key="1">
    <source>
        <dbReference type="EMBL" id="ABE11373.1"/>
    </source>
</evidence>
<gene>
    <name evidence="1" type="ORF">HOT0M-10G7_0025</name>
</gene>
<reference evidence="1" key="2">
    <citation type="submission" date="2006-04" db="EMBL/GenBank/DDBJ databases">
        <title>Sequencing of the draft fosmids and assembly of Prochlorococcus marinus environmental genome fragment.</title>
        <authorList>
            <consortium name="US DOE Joint Genome Institute (JGI)"/>
            <person name="Copeland A."/>
            <person name="Lucas S."/>
            <person name="Lapidus A."/>
            <person name="Barry K."/>
            <person name="Detter J.C."/>
            <person name="Glavina T."/>
            <person name="Hammon N."/>
            <person name="Israni S."/>
            <person name="Richardson P."/>
        </authorList>
    </citation>
    <scope>NUCLEOTIDE SEQUENCE</scope>
</reference>
<organism evidence="1">
    <name type="scientific">uncultured Prochlorococcus marinus clone HOT0M-10G7</name>
    <dbReference type="NCBI Taxonomy" id="379385"/>
    <lineage>
        <taxon>Bacteria</taxon>
        <taxon>Bacillati</taxon>
        <taxon>Cyanobacteriota</taxon>
        <taxon>Cyanophyceae</taxon>
        <taxon>Synechococcales</taxon>
        <taxon>Prochlorococcaceae</taxon>
        <taxon>Prochlorococcus</taxon>
    </lineage>
</organism>